<keyword evidence="6" id="KW-0239">DNA-directed DNA polymerase</keyword>
<proteinExistence type="inferred from homology"/>
<evidence type="ECO:0000256" key="4">
    <source>
        <dbReference type="ARBA" id="ARBA00022695"/>
    </source>
</evidence>
<dbReference type="InterPro" id="IPR004868">
    <property type="entry name" value="DNA-dir_DNA_pol_B_mt/vir"/>
</dbReference>
<comment type="catalytic activity">
    <reaction evidence="8">
        <text>DNA(n) + a 2'-deoxyribonucleoside 5'-triphosphate = DNA(n+1) + diphosphate</text>
        <dbReference type="Rhea" id="RHEA:22508"/>
        <dbReference type="Rhea" id="RHEA-COMP:17339"/>
        <dbReference type="Rhea" id="RHEA-COMP:17340"/>
        <dbReference type="ChEBI" id="CHEBI:33019"/>
        <dbReference type="ChEBI" id="CHEBI:61560"/>
        <dbReference type="ChEBI" id="CHEBI:173112"/>
        <dbReference type="EC" id="2.7.7.7"/>
    </reaction>
</comment>
<dbReference type="Pfam" id="PF03175">
    <property type="entry name" value="DNA_pol_B_2"/>
    <property type="match status" value="1"/>
</dbReference>
<evidence type="ECO:0000256" key="2">
    <source>
        <dbReference type="ARBA" id="ARBA00012417"/>
    </source>
</evidence>
<dbReference type="PANTHER" id="PTHR33568">
    <property type="entry name" value="DNA POLYMERASE"/>
    <property type="match status" value="1"/>
</dbReference>
<keyword evidence="7" id="KW-0238">DNA-binding</keyword>
<evidence type="ECO:0000256" key="3">
    <source>
        <dbReference type="ARBA" id="ARBA00022679"/>
    </source>
</evidence>
<comment type="similarity">
    <text evidence="1">Belongs to the DNA polymerase type-B family.</text>
</comment>
<evidence type="ECO:0000256" key="6">
    <source>
        <dbReference type="ARBA" id="ARBA00022932"/>
    </source>
</evidence>
<sequence length="861" mass="98610">MTTAFPDYRFLVFHTDHDGNVDLLWNSSAVDNEAVASDQKTVRVYYTTDHFDVVTDSRKFFAQNPFCEACYQRVGASGGKHVCLRRCERCHREGANFPCRGTENITCVDCHFTFPTTDCLQAHQKIKYNTSVCKKVKVCPETDCGKIYKTRNGADQHVCRGHKCGRCHEIVVSELHDCYWKTLTPAARTKLIKEQENFKYIFFDVETYNDEKDNVAGDFVDWLLDDPANNGYTCIAHNGGRFDNLFVLKYLLHNRGITPHITVANGGILAMRVDVGNGRAVDSRYPTVTVEGEQEEGNVEEREDITANMASTSTGRGRTRSSAHKHTVFFKDSFNFIPCALSTFPKTFGLTELKKGYFPYYMNTLSNYGKVFDKLPHVSHYGIAGWKKKARNTFLDWYRTNASKRFDFDQEIVDYCKSDVLLLTQGCLKFREEFLTSTQLDCFKVASTIPSACMRHFKNFLLRENTIAHIPELGYYARQRQSRIALLFLKWLQKETGMDIQAKLSSQGEKMIDISPGSTFYVDGFVDRNVEGKRPIIIEVDGCHGHGCLTCYPNQQERAVNGKTHNANRTATEIRKKKLQQAGYKVITYRTCEIEKWLRTNRSMRTFFKNERDRTVGPYLNYRLTNIQPVWKACSTLLHQSPPIWALSVLSMHVFTGTFTCLVSACTMGGKTVWTKKLIKNMDTLITPRIDKVWWCYGAYQQGLEELLKDSRVELVEGIPSIDTIKNTPGNKLLIFDDLMSELENTKLLNDCYTKLAHHNQLSIITLLQNLYACHRTVRVNSTAIVLLRNPTDALQRQTLARQLFPGNSGYLLEAYDDAVSRQFGYLLIDNHPQTDEDLRCLTNIFPDEHPIVAYTKKYNI</sequence>
<evidence type="ECO:0000313" key="10">
    <source>
        <dbReference type="EMBL" id="KAK0408158.1"/>
    </source>
</evidence>
<protein>
    <recommendedName>
        <fullName evidence="2">DNA-directed DNA polymerase</fullName>
        <ecNumber evidence="2">2.7.7.7</ecNumber>
    </recommendedName>
</protein>
<dbReference type="SUPFAM" id="SSF53098">
    <property type="entry name" value="Ribonuclease H-like"/>
    <property type="match status" value="1"/>
</dbReference>
<evidence type="ECO:0000259" key="9">
    <source>
        <dbReference type="Pfam" id="PF03175"/>
    </source>
</evidence>
<dbReference type="InterPro" id="IPR036397">
    <property type="entry name" value="RNaseH_sf"/>
</dbReference>
<comment type="caution">
    <text evidence="10">The sequence shown here is derived from an EMBL/GenBank/DDBJ whole genome shotgun (WGS) entry which is preliminary data.</text>
</comment>
<name>A0AA39HLM0_9BILA</name>
<keyword evidence="5" id="KW-0235">DNA replication</keyword>
<dbReference type="GO" id="GO:0006260">
    <property type="term" value="P:DNA replication"/>
    <property type="evidence" value="ECO:0007669"/>
    <property type="project" value="UniProtKB-KW"/>
</dbReference>
<dbReference type="Gene3D" id="3.40.960.10">
    <property type="entry name" value="VSR Endonuclease"/>
    <property type="match status" value="1"/>
</dbReference>
<organism evidence="10 11">
    <name type="scientific">Steinernema hermaphroditum</name>
    <dbReference type="NCBI Taxonomy" id="289476"/>
    <lineage>
        <taxon>Eukaryota</taxon>
        <taxon>Metazoa</taxon>
        <taxon>Ecdysozoa</taxon>
        <taxon>Nematoda</taxon>
        <taxon>Chromadorea</taxon>
        <taxon>Rhabditida</taxon>
        <taxon>Tylenchina</taxon>
        <taxon>Panagrolaimomorpha</taxon>
        <taxon>Strongyloidoidea</taxon>
        <taxon>Steinernematidae</taxon>
        <taxon>Steinernema</taxon>
    </lineage>
</organism>
<reference evidence="10" key="1">
    <citation type="submission" date="2023-06" db="EMBL/GenBank/DDBJ databases">
        <title>Genomic analysis of the entomopathogenic nematode Steinernema hermaphroditum.</title>
        <authorList>
            <person name="Schwarz E.M."/>
            <person name="Heppert J.K."/>
            <person name="Baniya A."/>
            <person name="Schwartz H.T."/>
            <person name="Tan C.-H."/>
            <person name="Antoshechkin I."/>
            <person name="Sternberg P.W."/>
            <person name="Goodrich-Blair H."/>
            <person name="Dillman A.R."/>
        </authorList>
    </citation>
    <scope>NUCLEOTIDE SEQUENCE</scope>
    <source>
        <strain evidence="10">PS9179</strain>
        <tissue evidence="10">Whole animal</tissue>
    </source>
</reference>
<dbReference type="Proteomes" id="UP001175271">
    <property type="component" value="Unassembled WGS sequence"/>
</dbReference>
<evidence type="ECO:0000313" key="11">
    <source>
        <dbReference type="Proteomes" id="UP001175271"/>
    </source>
</evidence>
<keyword evidence="3" id="KW-0808">Transferase</keyword>
<dbReference type="Gene3D" id="3.30.420.10">
    <property type="entry name" value="Ribonuclease H-like superfamily/Ribonuclease H"/>
    <property type="match status" value="1"/>
</dbReference>
<dbReference type="GO" id="GO:0003677">
    <property type="term" value="F:DNA binding"/>
    <property type="evidence" value="ECO:0007669"/>
    <property type="project" value="UniProtKB-KW"/>
</dbReference>
<evidence type="ECO:0000256" key="1">
    <source>
        <dbReference type="ARBA" id="ARBA00005755"/>
    </source>
</evidence>
<dbReference type="EC" id="2.7.7.7" evidence="2"/>
<evidence type="ECO:0000256" key="8">
    <source>
        <dbReference type="ARBA" id="ARBA00049244"/>
    </source>
</evidence>
<dbReference type="EMBL" id="JAUCMV010000003">
    <property type="protein sequence ID" value="KAK0408158.1"/>
    <property type="molecule type" value="Genomic_DNA"/>
</dbReference>
<keyword evidence="11" id="KW-1185">Reference proteome</keyword>
<dbReference type="GO" id="GO:0000166">
    <property type="term" value="F:nucleotide binding"/>
    <property type="evidence" value="ECO:0007669"/>
    <property type="project" value="InterPro"/>
</dbReference>
<dbReference type="PANTHER" id="PTHR33568:SF3">
    <property type="entry name" value="DNA-DIRECTED DNA POLYMERASE"/>
    <property type="match status" value="1"/>
</dbReference>
<dbReference type="InterPro" id="IPR012337">
    <property type="entry name" value="RNaseH-like_sf"/>
</dbReference>
<dbReference type="GO" id="GO:0003887">
    <property type="term" value="F:DNA-directed DNA polymerase activity"/>
    <property type="evidence" value="ECO:0007669"/>
    <property type="project" value="UniProtKB-KW"/>
</dbReference>
<dbReference type="AlphaFoldDB" id="A0AA39HLM0"/>
<evidence type="ECO:0000256" key="5">
    <source>
        <dbReference type="ARBA" id="ARBA00022705"/>
    </source>
</evidence>
<gene>
    <name evidence="10" type="ORF">QR680_003807</name>
</gene>
<evidence type="ECO:0000256" key="7">
    <source>
        <dbReference type="ARBA" id="ARBA00023125"/>
    </source>
</evidence>
<accession>A0AA39HLM0</accession>
<keyword evidence="4" id="KW-0548">Nucleotidyltransferase</keyword>
<feature type="domain" description="DNA-directed DNA polymerase family B mitochondria/virus" evidence="9">
    <location>
        <begin position="229"/>
        <end position="481"/>
    </location>
</feature>